<dbReference type="InterPro" id="IPR000089">
    <property type="entry name" value="Biotin_lipoyl"/>
</dbReference>
<dbReference type="GO" id="GO:0005960">
    <property type="term" value="C:glycine cleavage complex"/>
    <property type="evidence" value="ECO:0007669"/>
    <property type="project" value="InterPro"/>
</dbReference>
<dbReference type="CDD" id="cd06848">
    <property type="entry name" value="GCS_H"/>
    <property type="match status" value="1"/>
</dbReference>
<name>Q7UPP1_RHOBA</name>
<dbReference type="InterPro" id="IPR033753">
    <property type="entry name" value="GCV_H/Fam206"/>
</dbReference>
<dbReference type="Gene3D" id="2.40.50.100">
    <property type="match status" value="1"/>
</dbReference>
<evidence type="ECO:0000259" key="2">
    <source>
        <dbReference type="PROSITE" id="PS50968"/>
    </source>
</evidence>
<keyword evidence="4" id="KW-1185">Reference proteome</keyword>
<proteinExistence type="predicted"/>
<dbReference type="Proteomes" id="UP000001025">
    <property type="component" value="Chromosome"/>
</dbReference>
<dbReference type="KEGG" id="rba:RB6808"/>
<dbReference type="AlphaFoldDB" id="Q7UPP1"/>
<dbReference type="GO" id="GO:0005829">
    <property type="term" value="C:cytosol"/>
    <property type="evidence" value="ECO:0000318"/>
    <property type="project" value="GO_Central"/>
</dbReference>
<dbReference type="HOGENOM" id="CLU_097408_2_2_0"/>
<organism evidence="3 4">
    <name type="scientific">Rhodopirellula baltica (strain DSM 10527 / NCIMB 13988 / SH1)</name>
    <dbReference type="NCBI Taxonomy" id="243090"/>
    <lineage>
        <taxon>Bacteria</taxon>
        <taxon>Pseudomonadati</taxon>
        <taxon>Planctomycetota</taxon>
        <taxon>Planctomycetia</taxon>
        <taxon>Pirellulales</taxon>
        <taxon>Pirellulaceae</taxon>
        <taxon>Rhodopirellula</taxon>
    </lineage>
</organism>
<dbReference type="SUPFAM" id="SSF51230">
    <property type="entry name" value="Single hybrid motif"/>
    <property type="match status" value="1"/>
</dbReference>
<reference evidence="3 4" key="1">
    <citation type="journal article" date="2003" name="Proc. Natl. Acad. Sci. U.S.A.">
        <title>Complete genome sequence of the marine planctomycete Pirellula sp. strain 1.</title>
        <authorList>
            <person name="Gloeckner F.O."/>
            <person name="Kube M."/>
            <person name="Bauer M."/>
            <person name="Teeling H."/>
            <person name="Lombardot T."/>
            <person name="Ludwig W."/>
            <person name="Gade D."/>
            <person name="Beck A."/>
            <person name="Borzym K."/>
            <person name="Heitmann K."/>
            <person name="Rabus R."/>
            <person name="Schlesner H."/>
            <person name="Amann R."/>
            <person name="Reinhardt R."/>
        </authorList>
    </citation>
    <scope>NUCLEOTIDE SEQUENCE [LARGE SCALE GENOMIC DNA]</scope>
    <source>
        <strain evidence="4">DSM 10527 / NCIMB 13988 / SH1</strain>
    </source>
</reference>
<dbReference type="eggNOG" id="COG0509">
    <property type="taxonomic scope" value="Bacteria"/>
</dbReference>
<protein>
    <submittedName>
        <fullName evidence="3">Glycine cleavage system H protein 1</fullName>
    </submittedName>
</protein>
<evidence type="ECO:0000313" key="3">
    <source>
        <dbReference type="EMBL" id="CAD75020.1"/>
    </source>
</evidence>
<dbReference type="EnsemblBacteria" id="CAD75020">
    <property type="protein sequence ID" value="CAD75020"/>
    <property type="gene ID" value="RB6808"/>
</dbReference>
<evidence type="ECO:0000313" key="4">
    <source>
        <dbReference type="Proteomes" id="UP000001025"/>
    </source>
</evidence>
<dbReference type="Pfam" id="PF01597">
    <property type="entry name" value="GCV_H"/>
    <property type="match status" value="1"/>
</dbReference>
<dbReference type="InParanoid" id="Q7UPP1"/>
<feature type="domain" description="Lipoyl-binding" evidence="2">
    <location>
        <begin position="84"/>
        <end position="167"/>
    </location>
</feature>
<evidence type="ECO:0000256" key="1">
    <source>
        <dbReference type="ARBA" id="ARBA00022823"/>
    </source>
</evidence>
<sequence length="202" mass="22263">MRPASLKECSRKVLCMAKPMSPRPIDSTSAIQMNDSNSDLGEQFTFAMGEFDASFPKGYRYAKNHMWATPSPDQSAATGDAHCVWRFGLSAYAVRLLQDVYFLDWIVEAGTPLTARKTIGSIESKKAESDLFSPIAGELIVINADALDEPSVINASPYVDGWLIEIRGNTSEENLLSSDAYAEHLNEAWEVAQRTIKGQANH</sequence>
<dbReference type="PATRIC" id="fig|243090.15.peg.3301"/>
<accession>Q7UPP1</accession>
<dbReference type="EMBL" id="BX294144">
    <property type="protein sequence ID" value="CAD75020.1"/>
    <property type="molecule type" value="Genomic_DNA"/>
</dbReference>
<dbReference type="GO" id="GO:0019464">
    <property type="term" value="P:glycine decarboxylation via glycine cleavage system"/>
    <property type="evidence" value="ECO:0007669"/>
    <property type="project" value="InterPro"/>
</dbReference>
<dbReference type="PANTHER" id="PTHR11715:SF3">
    <property type="entry name" value="GLYCINE CLEAVAGE SYSTEM H PROTEIN-RELATED"/>
    <property type="match status" value="1"/>
</dbReference>
<dbReference type="PROSITE" id="PS50968">
    <property type="entry name" value="BIOTINYL_LIPOYL"/>
    <property type="match status" value="1"/>
</dbReference>
<keyword evidence="1" id="KW-0450">Lipoyl</keyword>
<dbReference type="InterPro" id="IPR002930">
    <property type="entry name" value="GCV_H"/>
</dbReference>
<dbReference type="InterPro" id="IPR011053">
    <property type="entry name" value="Single_hybrid_motif"/>
</dbReference>
<dbReference type="PANTHER" id="PTHR11715">
    <property type="entry name" value="GLYCINE CLEAVAGE SYSTEM H PROTEIN"/>
    <property type="match status" value="1"/>
</dbReference>
<dbReference type="STRING" id="243090.RB6808"/>
<gene>
    <name evidence="3" type="primary">gcvH</name>
    <name evidence="3" type="ordered locus">RB6808</name>
</gene>
<dbReference type="OrthoDB" id="9796712at2"/>